<evidence type="ECO:0000256" key="11">
    <source>
        <dbReference type="SAM" id="Phobius"/>
    </source>
</evidence>
<keyword evidence="5" id="KW-0571">Peptide transport</keyword>
<dbReference type="SUPFAM" id="SSF103473">
    <property type="entry name" value="MFS general substrate transporter"/>
    <property type="match status" value="1"/>
</dbReference>
<organism evidence="12 13">
    <name type="scientific">Clunio marinus</name>
    <dbReference type="NCBI Taxonomy" id="568069"/>
    <lineage>
        <taxon>Eukaryota</taxon>
        <taxon>Metazoa</taxon>
        <taxon>Ecdysozoa</taxon>
        <taxon>Arthropoda</taxon>
        <taxon>Hexapoda</taxon>
        <taxon>Insecta</taxon>
        <taxon>Pterygota</taxon>
        <taxon>Neoptera</taxon>
        <taxon>Endopterygota</taxon>
        <taxon>Diptera</taxon>
        <taxon>Nematocera</taxon>
        <taxon>Chironomoidea</taxon>
        <taxon>Chironomidae</taxon>
        <taxon>Clunio</taxon>
    </lineage>
</organism>
<dbReference type="OrthoDB" id="8904098at2759"/>
<evidence type="ECO:0000256" key="1">
    <source>
        <dbReference type="ARBA" id="ARBA00004141"/>
    </source>
</evidence>
<keyword evidence="6" id="KW-0653">Protein transport</keyword>
<keyword evidence="3 10" id="KW-0813">Transport</keyword>
<evidence type="ECO:0000256" key="10">
    <source>
        <dbReference type="RuleBase" id="RU003755"/>
    </source>
</evidence>
<feature type="transmembrane region" description="Helical" evidence="11">
    <location>
        <begin position="572"/>
        <end position="591"/>
    </location>
</feature>
<feature type="transmembrane region" description="Helical" evidence="11">
    <location>
        <begin position="153"/>
        <end position="175"/>
    </location>
</feature>
<feature type="transmembrane region" description="Helical" evidence="11">
    <location>
        <begin position="317"/>
        <end position="338"/>
    </location>
</feature>
<dbReference type="GO" id="GO:0015031">
    <property type="term" value="P:protein transport"/>
    <property type="evidence" value="ECO:0007669"/>
    <property type="project" value="UniProtKB-KW"/>
</dbReference>
<sequence length="628" mass="69624">MLDQNVITTANEAPKYPKSIAFIISNEFCERFNYYGMRTILVLYMTIKLGYSDDTATVLFHVFTSLVYFFPILGAIIADSFLGKFRTILYLSCVYAIGSASIAVGAIPVLHLPAQSFTIIGLLLIGIGSGGIKPCVAAFGGDQFKLPEQAKQLATFFSFFYFAINAGSLISTYLMPILREDVHCFGDLDCFSLAFGIPGVLMIASIIVFVAGKALYIVKQPAGNVIVKVTKCIFNAISEKSKQSQKQLSHWLDYAEPAYGKEMVNDVKSVLKILLLFVPLPLFWALFDQQGSRWTFQATRMNGDIGFTEIKPDQMQVINPLLILVFIPIFDCAIYPFLAKIGLRRPLQKLAAGGILAGVAFLVSGLVELQLEKTYPVFPQPNESQPGKSSSFFVKSSPKALSFEEKIDKTKSGYPTIRVLSDLESVNFIKFVNNKGEESKKIVTHSINQFEILPSSYSVYADNIKLGDVELLLGGVYTIVISKSSSGGIEMKTHIITSPNSIHMLWLIPQFVIMTAGEVMFSVTGLEFAYSQAPTTMKSLLQACWLLTVAFGDVIVVIIAEAKIFQSQANEFFLFAIMMFIDMAIFGLLAMKYKYVKVNDKKDDSDMENAIPIEKTRKTFTNDAFQDD</sequence>
<evidence type="ECO:0000256" key="5">
    <source>
        <dbReference type="ARBA" id="ARBA00022856"/>
    </source>
</evidence>
<evidence type="ECO:0000256" key="2">
    <source>
        <dbReference type="ARBA" id="ARBA00005982"/>
    </source>
</evidence>
<dbReference type="GO" id="GO:0016020">
    <property type="term" value="C:membrane"/>
    <property type="evidence" value="ECO:0007669"/>
    <property type="project" value="UniProtKB-SubCell"/>
</dbReference>
<dbReference type="PROSITE" id="PS01023">
    <property type="entry name" value="PTR2_2"/>
    <property type="match status" value="1"/>
</dbReference>
<dbReference type="PROSITE" id="PS01022">
    <property type="entry name" value="PTR2_1"/>
    <property type="match status" value="1"/>
</dbReference>
<evidence type="ECO:0000256" key="3">
    <source>
        <dbReference type="ARBA" id="ARBA00022448"/>
    </source>
</evidence>
<comment type="subcellular location">
    <subcellularLocation>
        <location evidence="1 10">Membrane</location>
        <topology evidence="1 10">Multi-pass membrane protein</topology>
    </subcellularLocation>
</comment>
<keyword evidence="7 11" id="KW-1133">Transmembrane helix</keyword>
<feature type="transmembrane region" description="Helical" evidence="11">
    <location>
        <begin position="540"/>
        <end position="560"/>
    </location>
</feature>
<dbReference type="GO" id="GO:0006857">
    <property type="term" value="P:oligopeptide transport"/>
    <property type="evidence" value="ECO:0007669"/>
    <property type="project" value="InterPro"/>
</dbReference>
<dbReference type="GO" id="GO:0022857">
    <property type="term" value="F:transmembrane transporter activity"/>
    <property type="evidence" value="ECO:0007669"/>
    <property type="project" value="InterPro"/>
</dbReference>
<gene>
    <name evidence="12" type="ORF">CLUMA_CG005856</name>
</gene>
<dbReference type="PANTHER" id="PTHR11654">
    <property type="entry name" value="OLIGOPEPTIDE TRANSPORTER-RELATED"/>
    <property type="match status" value="1"/>
</dbReference>
<evidence type="ECO:0000256" key="6">
    <source>
        <dbReference type="ARBA" id="ARBA00022927"/>
    </source>
</evidence>
<dbReference type="EMBL" id="CVRI01000025">
    <property type="protein sequence ID" value="CRK92335.1"/>
    <property type="molecule type" value="Genomic_DNA"/>
</dbReference>
<dbReference type="FunFam" id="1.20.1250.20:FF:000049">
    <property type="entry name" value="Solute carrier family 15 member 2"/>
    <property type="match status" value="1"/>
</dbReference>
<dbReference type="AlphaFoldDB" id="A0A1J1HW66"/>
<dbReference type="InterPro" id="IPR018456">
    <property type="entry name" value="PTR2_symporter_CS"/>
</dbReference>
<evidence type="ECO:0000256" key="9">
    <source>
        <dbReference type="ARBA" id="ARBA00078114"/>
    </source>
</evidence>
<feature type="transmembrane region" description="Helical" evidence="11">
    <location>
        <begin position="117"/>
        <end position="141"/>
    </location>
</feature>
<name>A0A1J1HW66_9DIPT</name>
<evidence type="ECO:0000256" key="7">
    <source>
        <dbReference type="ARBA" id="ARBA00022989"/>
    </source>
</evidence>
<feature type="transmembrane region" description="Helical" evidence="11">
    <location>
        <begin position="350"/>
        <end position="371"/>
    </location>
</feature>
<feature type="transmembrane region" description="Helical" evidence="11">
    <location>
        <begin position="269"/>
        <end position="287"/>
    </location>
</feature>
<feature type="transmembrane region" description="Helical" evidence="11">
    <location>
        <begin position="89"/>
        <end position="111"/>
    </location>
</feature>
<keyword evidence="13" id="KW-1185">Reference proteome</keyword>
<evidence type="ECO:0000256" key="4">
    <source>
        <dbReference type="ARBA" id="ARBA00022692"/>
    </source>
</evidence>
<dbReference type="FunFam" id="1.20.1250.20:FF:000379">
    <property type="entry name" value="Uncharacterized protein, isoform A"/>
    <property type="match status" value="1"/>
</dbReference>
<dbReference type="InterPro" id="IPR000109">
    <property type="entry name" value="POT_fam"/>
</dbReference>
<evidence type="ECO:0000313" key="13">
    <source>
        <dbReference type="Proteomes" id="UP000183832"/>
    </source>
</evidence>
<dbReference type="CDD" id="cd17347">
    <property type="entry name" value="MFS_SLC15A1_2_like"/>
    <property type="match status" value="1"/>
</dbReference>
<proteinExistence type="inferred from homology"/>
<comment type="similarity">
    <text evidence="2 10">Belongs to the major facilitator superfamily. Proton-dependent oligopeptide transporter (POT/PTR) (TC 2.A.17) family.</text>
</comment>
<protein>
    <recommendedName>
        <fullName evidence="9">Oligopeptide transporter 1</fullName>
    </recommendedName>
</protein>
<feature type="transmembrane region" description="Helical" evidence="11">
    <location>
        <begin position="58"/>
        <end position="77"/>
    </location>
</feature>
<accession>A0A1J1HW66</accession>
<keyword evidence="4 10" id="KW-0812">Transmembrane</keyword>
<keyword evidence="8 11" id="KW-0472">Membrane</keyword>
<dbReference type="Gene3D" id="1.20.1250.20">
    <property type="entry name" value="MFS general substrate transporter like domains"/>
    <property type="match status" value="1"/>
</dbReference>
<dbReference type="Pfam" id="PF00854">
    <property type="entry name" value="PTR2"/>
    <property type="match status" value="2"/>
</dbReference>
<feature type="transmembrane region" description="Helical" evidence="11">
    <location>
        <begin position="195"/>
        <end position="218"/>
    </location>
</feature>
<dbReference type="InterPro" id="IPR036259">
    <property type="entry name" value="MFS_trans_sf"/>
</dbReference>
<dbReference type="Proteomes" id="UP000183832">
    <property type="component" value="Unassembled WGS sequence"/>
</dbReference>
<reference evidence="12 13" key="1">
    <citation type="submission" date="2015-04" db="EMBL/GenBank/DDBJ databases">
        <authorList>
            <person name="Syromyatnikov M.Y."/>
            <person name="Popov V.N."/>
        </authorList>
    </citation>
    <scope>NUCLEOTIDE SEQUENCE [LARGE SCALE GENOMIC DNA]</scope>
</reference>
<feature type="transmembrane region" description="Helical" evidence="11">
    <location>
        <begin position="507"/>
        <end position="528"/>
    </location>
</feature>
<evidence type="ECO:0000313" key="12">
    <source>
        <dbReference type="EMBL" id="CRK92335.1"/>
    </source>
</evidence>
<evidence type="ECO:0000256" key="8">
    <source>
        <dbReference type="ARBA" id="ARBA00023136"/>
    </source>
</evidence>